<accession>A0A3L6L7F6</accession>
<dbReference type="EMBL" id="QSBY01000006">
    <property type="protein sequence ID" value="RHW72108.1"/>
    <property type="molecule type" value="Genomic_DNA"/>
</dbReference>
<sequence>MAQKQSLKLQIYAHIHTATAQQSELQAVAAAYAIFAAGGLDSLKTTAEQAVKAAANSLYVAGNIDSVIDLLEGSIQTSTKKCLGKGATGSASAATITNDLPLCKTRHKKLDEGPQPEPLSMQGLKLAATTGTTITGGLHQSCGLTSTQNHCLFHTAILNNNQITFMGGLLKLSKTAVTLGKFDGRTAPSNQHEVLGAAYDSTAALVQAATTATEAAGNLTLSQLIAQLKPQEALKRLEKNTKEAAAQLDERFGADGKKVSDDL</sequence>
<dbReference type="AlphaFoldDB" id="A0A3L6L7F6"/>
<organism evidence="10">
    <name type="scientific">Trypanosoma brucei equiperdum</name>
    <dbReference type="NCBI Taxonomy" id="630700"/>
    <lineage>
        <taxon>Eukaryota</taxon>
        <taxon>Discoba</taxon>
        <taxon>Euglenozoa</taxon>
        <taxon>Kinetoplastea</taxon>
        <taxon>Metakinetoplastina</taxon>
        <taxon>Trypanosomatida</taxon>
        <taxon>Trypanosomatidae</taxon>
        <taxon>Trypanosoma</taxon>
    </lineage>
</organism>
<keyword evidence="5" id="KW-0325">Glycoprotein</keyword>
<dbReference type="EMBL" id="QSBY01000006">
    <property type="protein sequence ID" value="RHW71900.1"/>
    <property type="molecule type" value="Genomic_DNA"/>
</dbReference>
<dbReference type="GO" id="GO:0042783">
    <property type="term" value="P:symbiont-mediated evasion of host immune response"/>
    <property type="evidence" value="ECO:0007669"/>
    <property type="project" value="InterPro"/>
</dbReference>
<evidence type="ECO:0000313" key="9">
    <source>
        <dbReference type="EMBL" id="RHW72031.1"/>
    </source>
</evidence>
<evidence type="ECO:0000313" key="10">
    <source>
        <dbReference type="EMBL" id="RHW72108.1"/>
    </source>
</evidence>
<evidence type="ECO:0000256" key="1">
    <source>
        <dbReference type="ARBA" id="ARBA00004609"/>
    </source>
</evidence>
<dbReference type="SUPFAM" id="SSF58087">
    <property type="entry name" value="Variant surface glycoprotein (N-terminal domain)"/>
    <property type="match status" value="1"/>
</dbReference>
<evidence type="ECO:0000313" key="11">
    <source>
        <dbReference type="EMBL" id="RHW72118.1"/>
    </source>
</evidence>
<evidence type="ECO:0000256" key="6">
    <source>
        <dbReference type="ARBA" id="ARBA00023288"/>
    </source>
</evidence>
<proteinExistence type="predicted"/>
<feature type="domain" description="Trypanosome variant surface glycoprotein A-type N-terminal" evidence="7">
    <location>
        <begin position="2"/>
        <end position="256"/>
    </location>
</feature>
<dbReference type="EMBL" id="QSBY01000006">
    <property type="protein sequence ID" value="RHW72118.1"/>
    <property type="molecule type" value="Genomic_DNA"/>
</dbReference>
<reference evidence="10" key="1">
    <citation type="submission" date="2018-09" db="EMBL/GenBank/DDBJ databases">
        <title>whole genome sequence of T. equiperdum IVM-t1 strain.</title>
        <authorList>
            <person name="Suganuma K."/>
        </authorList>
    </citation>
    <scope>NUCLEOTIDE SEQUENCE [LARGE SCALE GENOMIC DNA]</scope>
    <source>
        <strain evidence="10">IVM-t1</strain>
    </source>
</reference>
<name>A0A3L6L7F6_9TRYP</name>
<dbReference type="Gene3D" id="3.90.150.10">
    <property type="entry name" value="Variant Surface Glycoprotein, subunit A domain 1"/>
    <property type="match status" value="1"/>
</dbReference>
<dbReference type="Pfam" id="PF00913">
    <property type="entry name" value="Trypan_glycop"/>
    <property type="match status" value="1"/>
</dbReference>
<comment type="subcellular location">
    <subcellularLocation>
        <location evidence="1">Cell membrane</location>
        <topology evidence="1">Lipid-anchor</topology>
        <topology evidence="1">GPI-anchor</topology>
    </subcellularLocation>
</comment>
<evidence type="ECO:0000256" key="3">
    <source>
        <dbReference type="ARBA" id="ARBA00022622"/>
    </source>
</evidence>
<evidence type="ECO:0000256" key="5">
    <source>
        <dbReference type="ARBA" id="ARBA00023180"/>
    </source>
</evidence>
<gene>
    <name evidence="9" type="ORF">DPX39_060064600</name>
    <name evidence="8" type="ORF">DPX39_060070700</name>
    <name evidence="11" type="ORF">DPX39_060076800</name>
    <name evidence="10" type="ORF">DPX39_060082900</name>
</gene>
<evidence type="ECO:0000256" key="2">
    <source>
        <dbReference type="ARBA" id="ARBA00022475"/>
    </source>
</evidence>
<comment type="caution">
    <text evidence="10">The sequence shown here is derived from an EMBL/GenBank/DDBJ whole genome shotgun (WGS) entry which is preliminary data.</text>
</comment>
<keyword evidence="2" id="KW-1003">Cell membrane</keyword>
<dbReference type="GO" id="GO:0005886">
    <property type="term" value="C:plasma membrane"/>
    <property type="evidence" value="ECO:0007669"/>
    <property type="project" value="UniProtKB-SubCell"/>
</dbReference>
<keyword evidence="6" id="KW-0449">Lipoprotein</keyword>
<dbReference type="Proteomes" id="UP000266743">
    <property type="component" value="Chromosome 6"/>
</dbReference>
<protein>
    <submittedName>
        <fullName evidence="10">Trypanosome variant surface glycoprotein (A-type)</fullName>
    </submittedName>
</protein>
<dbReference type="EMBL" id="QSBY01000006">
    <property type="protein sequence ID" value="RHW72031.1"/>
    <property type="molecule type" value="Genomic_DNA"/>
</dbReference>
<evidence type="ECO:0000259" key="7">
    <source>
        <dbReference type="Pfam" id="PF00913"/>
    </source>
</evidence>
<evidence type="ECO:0000313" key="8">
    <source>
        <dbReference type="EMBL" id="RHW71900.1"/>
    </source>
</evidence>
<evidence type="ECO:0000256" key="4">
    <source>
        <dbReference type="ARBA" id="ARBA00023136"/>
    </source>
</evidence>
<dbReference type="InterPro" id="IPR001812">
    <property type="entry name" value="Trypano_VSG_A_N_dom"/>
</dbReference>
<dbReference type="GO" id="GO:0098552">
    <property type="term" value="C:side of membrane"/>
    <property type="evidence" value="ECO:0007669"/>
    <property type="project" value="UniProtKB-KW"/>
</dbReference>
<keyword evidence="3" id="KW-0336">GPI-anchor</keyword>
<keyword evidence="4" id="KW-0472">Membrane</keyword>